<organism evidence="1">
    <name type="scientific">Rhizophora mucronata</name>
    <name type="common">Asiatic mangrove</name>
    <dbReference type="NCBI Taxonomy" id="61149"/>
    <lineage>
        <taxon>Eukaryota</taxon>
        <taxon>Viridiplantae</taxon>
        <taxon>Streptophyta</taxon>
        <taxon>Embryophyta</taxon>
        <taxon>Tracheophyta</taxon>
        <taxon>Spermatophyta</taxon>
        <taxon>Magnoliopsida</taxon>
        <taxon>eudicotyledons</taxon>
        <taxon>Gunneridae</taxon>
        <taxon>Pentapetalae</taxon>
        <taxon>rosids</taxon>
        <taxon>fabids</taxon>
        <taxon>Malpighiales</taxon>
        <taxon>Rhizophoraceae</taxon>
        <taxon>Rhizophora</taxon>
    </lineage>
</organism>
<evidence type="ECO:0000313" key="1">
    <source>
        <dbReference type="EMBL" id="MBX47954.1"/>
    </source>
</evidence>
<dbReference type="EMBL" id="GGEC01067470">
    <property type="protein sequence ID" value="MBX47954.1"/>
    <property type="molecule type" value="Transcribed_RNA"/>
</dbReference>
<dbReference type="AlphaFoldDB" id="A0A2P2NZR2"/>
<protein>
    <submittedName>
        <fullName evidence="1">Uncharacterized protein</fullName>
    </submittedName>
</protein>
<proteinExistence type="predicted"/>
<accession>A0A2P2NZR2</accession>
<reference evidence="1" key="1">
    <citation type="submission" date="2018-02" db="EMBL/GenBank/DDBJ databases">
        <title>Rhizophora mucronata_Transcriptome.</title>
        <authorList>
            <person name="Meera S.P."/>
            <person name="Sreeshan A."/>
            <person name="Augustine A."/>
        </authorList>
    </citation>
    <scope>NUCLEOTIDE SEQUENCE</scope>
    <source>
        <tissue evidence="1">Leaf</tissue>
    </source>
</reference>
<sequence>MSWKSSTILENYDCKDSFSWFS</sequence>
<name>A0A2P2NZR2_RHIMU</name>